<dbReference type="EMBL" id="UYWW01000995">
    <property type="protein sequence ID" value="VDM09742.1"/>
    <property type="molecule type" value="Genomic_DNA"/>
</dbReference>
<dbReference type="Proteomes" id="UP000270924">
    <property type="component" value="Unassembled WGS sequence"/>
</dbReference>
<protein>
    <submittedName>
        <fullName evidence="1">Uncharacterized protein</fullName>
    </submittedName>
</protein>
<accession>A0A3P7FGS1</accession>
<sequence length="139" mass="15566">MSDSKSTTNSTNGTIINSHATNHNVCFLLFCLLLYIHTTYADKTLLITIHKAGSTIEQLLLECLSIYIVSSVYNTNISKVQGELVNAIGSYNESICSLLCIRYFETAKTQKATLKKRSLWISRRRLDLSALNEDCLVVI</sequence>
<evidence type="ECO:0000313" key="2">
    <source>
        <dbReference type="Proteomes" id="UP000270924"/>
    </source>
</evidence>
<dbReference type="AlphaFoldDB" id="A0A3P7FGS1"/>
<organism evidence="1 2">
    <name type="scientific">Wuchereria bancrofti</name>
    <dbReference type="NCBI Taxonomy" id="6293"/>
    <lineage>
        <taxon>Eukaryota</taxon>
        <taxon>Metazoa</taxon>
        <taxon>Ecdysozoa</taxon>
        <taxon>Nematoda</taxon>
        <taxon>Chromadorea</taxon>
        <taxon>Rhabditida</taxon>
        <taxon>Spirurina</taxon>
        <taxon>Spiruromorpha</taxon>
        <taxon>Filarioidea</taxon>
        <taxon>Onchocercidae</taxon>
        <taxon>Wuchereria</taxon>
    </lineage>
</organism>
<keyword evidence="2" id="KW-1185">Reference proteome</keyword>
<gene>
    <name evidence="1" type="ORF">WBA_LOCUS3128</name>
</gene>
<reference evidence="1 2" key="1">
    <citation type="submission" date="2018-11" db="EMBL/GenBank/DDBJ databases">
        <authorList>
            <consortium name="Pathogen Informatics"/>
        </authorList>
    </citation>
    <scope>NUCLEOTIDE SEQUENCE [LARGE SCALE GENOMIC DNA]</scope>
</reference>
<proteinExistence type="predicted"/>
<evidence type="ECO:0000313" key="1">
    <source>
        <dbReference type="EMBL" id="VDM09742.1"/>
    </source>
</evidence>
<dbReference type="InParanoid" id="A0A3P7FGS1"/>
<name>A0A3P7FGS1_WUCBA</name>